<feature type="domain" description="Protein N-terminal glutamine amidohydrolase alpha beta roll" evidence="9">
    <location>
        <begin position="27"/>
        <end position="127"/>
    </location>
</feature>
<dbReference type="PANTHER" id="PTHR13035">
    <property type="entry name" value="PROTEIN N-TERMINAL GLUTAMINE AMIDOHYDROLASE"/>
    <property type="match status" value="1"/>
</dbReference>
<evidence type="ECO:0000256" key="1">
    <source>
        <dbReference type="ARBA" id="ARBA00002022"/>
    </source>
</evidence>
<sequence>MHKDDVQDEYVSEDYVPFTPARQECMYTSCYCEENVWKLCEHVKNQNKGTFDHIYAVFISNERRMKSSRGGQPVVWDYHVILLHKSPTEQKALQSEEFIKPAFWRKMRVIPAEAYLKNFASDRIAYERYQWDLANASTSIPLYRNSRLKDEP</sequence>
<gene>
    <name evidence="10" type="ORF">SKAU_G00401020</name>
</gene>
<evidence type="ECO:0000259" key="9">
    <source>
        <dbReference type="Pfam" id="PF09764"/>
    </source>
</evidence>
<reference evidence="10" key="1">
    <citation type="journal article" date="2023" name="Science">
        <title>Genome structures resolve the early diversification of teleost fishes.</title>
        <authorList>
            <person name="Parey E."/>
            <person name="Louis A."/>
            <person name="Montfort J."/>
            <person name="Bouchez O."/>
            <person name="Roques C."/>
            <person name="Iampietro C."/>
            <person name="Lluch J."/>
            <person name="Castinel A."/>
            <person name="Donnadieu C."/>
            <person name="Desvignes T."/>
            <person name="Floi Bucao C."/>
            <person name="Jouanno E."/>
            <person name="Wen M."/>
            <person name="Mejri S."/>
            <person name="Dirks R."/>
            <person name="Jansen H."/>
            <person name="Henkel C."/>
            <person name="Chen W.J."/>
            <person name="Zahm M."/>
            <person name="Cabau C."/>
            <person name="Klopp C."/>
            <person name="Thompson A.W."/>
            <person name="Robinson-Rechavi M."/>
            <person name="Braasch I."/>
            <person name="Lecointre G."/>
            <person name="Bobe J."/>
            <person name="Postlethwait J.H."/>
            <person name="Berthelot C."/>
            <person name="Roest Crollius H."/>
            <person name="Guiguen Y."/>
        </authorList>
    </citation>
    <scope>NUCLEOTIDE SEQUENCE</scope>
    <source>
        <strain evidence="10">WJC10195</strain>
    </source>
</reference>
<keyword evidence="6 8" id="KW-0378">Hydrolase</keyword>
<dbReference type="GO" id="GO:0008418">
    <property type="term" value="F:protein-N-terminal asparagine amidohydrolase activity"/>
    <property type="evidence" value="ECO:0007669"/>
    <property type="project" value="UniProtKB-UniRule"/>
</dbReference>
<evidence type="ECO:0000256" key="7">
    <source>
        <dbReference type="ARBA" id="ARBA00048768"/>
    </source>
</evidence>
<comment type="similarity">
    <text evidence="2 8">Belongs to the NTAQ1 family.</text>
</comment>
<dbReference type="EMBL" id="JAINUF010000021">
    <property type="protein sequence ID" value="KAJ8334463.1"/>
    <property type="molecule type" value="Genomic_DNA"/>
</dbReference>
<comment type="caution">
    <text evidence="10">The sequence shown here is derived from an EMBL/GenBank/DDBJ whole genome shotgun (WGS) entry which is preliminary data.</text>
</comment>
<dbReference type="Proteomes" id="UP001152622">
    <property type="component" value="Chromosome 21"/>
</dbReference>
<dbReference type="Gene3D" id="3.10.620.10">
    <property type="entry name" value="Protein N-terminal glutamine amidohydrolase, alpha beta roll"/>
    <property type="match status" value="2"/>
</dbReference>
<keyword evidence="11" id="KW-1185">Reference proteome</keyword>
<dbReference type="EC" id="3.5.1.122" evidence="4 8"/>
<dbReference type="InterPro" id="IPR023128">
    <property type="entry name" value="Prot_N_Gln_amidohydro_ab_roll"/>
</dbReference>
<dbReference type="InterPro" id="IPR039733">
    <property type="entry name" value="NTAQ1"/>
</dbReference>
<dbReference type="GO" id="GO:0005829">
    <property type="term" value="C:cytosol"/>
    <property type="evidence" value="ECO:0007669"/>
    <property type="project" value="TreeGrafter"/>
</dbReference>
<dbReference type="AlphaFoldDB" id="A0A9Q1E947"/>
<dbReference type="Pfam" id="PF09764">
    <property type="entry name" value="Nt_Gln_amidase"/>
    <property type="match status" value="1"/>
</dbReference>
<organism evidence="10 11">
    <name type="scientific">Synaphobranchus kaupii</name>
    <name type="common">Kaup's arrowtooth eel</name>
    <dbReference type="NCBI Taxonomy" id="118154"/>
    <lineage>
        <taxon>Eukaryota</taxon>
        <taxon>Metazoa</taxon>
        <taxon>Chordata</taxon>
        <taxon>Craniata</taxon>
        <taxon>Vertebrata</taxon>
        <taxon>Euteleostomi</taxon>
        <taxon>Actinopterygii</taxon>
        <taxon>Neopterygii</taxon>
        <taxon>Teleostei</taxon>
        <taxon>Anguilliformes</taxon>
        <taxon>Synaphobranchidae</taxon>
        <taxon>Synaphobranchus</taxon>
    </lineage>
</organism>
<evidence type="ECO:0000256" key="8">
    <source>
        <dbReference type="RuleBase" id="RU367082"/>
    </source>
</evidence>
<proteinExistence type="inferred from homology"/>
<evidence type="ECO:0000313" key="10">
    <source>
        <dbReference type="EMBL" id="KAJ8334463.1"/>
    </source>
</evidence>
<evidence type="ECO:0000256" key="4">
    <source>
        <dbReference type="ARBA" id="ARBA00012718"/>
    </source>
</evidence>
<dbReference type="OrthoDB" id="191192at2759"/>
<accession>A0A9Q1E947</accession>
<comment type="function">
    <text evidence="1">Mediates the side-chain deamidation of N-terminal glutamine residues to glutamate, an important step in N-end rule pathway of protein degradation. Conversion of the resulting N-terminal glutamine to glutamate renders the protein susceptible to arginylation, polyubiquitination and degradation as specified by the N-end rule. Does not act on substrates with internal or C-terminal glutamine and does not act on non-glutamine residues in any position. Does not deaminate acetylated N-terminal glutamine. With the exception of proline, all tested second-position residues on substrate peptides do not greatly influence the activity. In contrast, a proline at position 2, virtually abolishes deamidation of N-terminal glutamine.</text>
</comment>
<dbReference type="GO" id="GO:0005634">
    <property type="term" value="C:nucleus"/>
    <property type="evidence" value="ECO:0007669"/>
    <property type="project" value="TreeGrafter"/>
</dbReference>
<comment type="catalytic activity">
    <reaction evidence="7 8">
        <text>N-terminal L-glutaminyl-[protein] + H2O = N-terminal L-glutamyl-[protein] + NH4(+)</text>
        <dbReference type="Rhea" id="RHEA:50680"/>
        <dbReference type="Rhea" id="RHEA-COMP:12668"/>
        <dbReference type="Rhea" id="RHEA-COMP:12777"/>
        <dbReference type="ChEBI" id="CHEBI:15377"/>
        <dbReference type="ChEBI" id="CHEBI:28938"/>
        <dbReference type="ChEBI" id="CHEBI:64721"/>
        <dbReference type="ChEBI" id="CHEBI:64722"/>
        <dbReference type="EC" id="3.5.1.122"/>
    </reaction>
</comment>
<comment type="subunit">
    <text evidence="3 8">Monomer.</text>
</comment>
<evidence type="ECO:0000256" key="3">
    <source>
        <dbReference type="ARBA" id="ARBA00011245"/>
    </source>
</evidence>
<dbReference type="InterPro" id="IPR037132">
    <property type="entry name" value="N_Gln_amidohydro_ab_roll_sf"/>
</dbReference>
<dbReference type="GO" id="GO:0070773">
    <property type="term" value="F:protein-N-terminal glutamine amidohydrolase activity"/>
    <property type="evidence" value="ECO:0007669"/>
    <property type="project" value="UniProtKB-UniRule"/>
</dbReference>
<evidence type="ECO:0000256" key="5">
    <source>
        <dbReference type="ARBA" id="ARBA00021247"/>
    </source>
</evidence>
<evidence type="ECO:0000256" key="6">
    <source>
        <dbReference type="ARBA" id="ARBA00022801"/>
    </source>
</evidence>
<protein>
    <recommendedName>
        <fullName evidence="5 8">Protein N-terminal glutamine amidohydrolase</fullName>
        <ecNumber evidence="4 8">3.5.1.122</ecNumber>
    </recommendedName>
    <alternativeName>
        <fullName evidence="8">Protein NH2-terminal glutamine deamidase</fullName>
    </alternativeName>
</protein>
<dbReference type="PANTHER" id="PTHR13035:SF0">
    <property type="entry name" value="PROTEIN N-TERMINAL GLUTAMINE AMIDOHYDROLASE"/>
    <property type="match status" value="1"/>
</dbReference>
<evidence type="ECO:0000256" key="2">
    <source>
        <dbReference type="ARBA" id="ARBA00008985"/>
    </source>
</evidence>
<name>A0A9Q1E947_SYNKA</name>
<evidence type="ECO:0000313" key="11">
    <source>
        <dbReference type="Proteomes" id="UP001152622"/>
    </source>
</evidence>